<proteinExistence type="predicted"/>
<keyword evidence="2" id="KW-1133">Transmembrane helix</keyword>
<feature type="region of interest" description="Disordered" evidence="1">
    <location>
        <begin position="1"/>
        <end position="31"/>
    </location>
</feature>
<feature type="compositionally biased region" description="Basic and acidic residues" evidence="1">
    <location>
        <begin position="1"/>
        <end position="28"/>
    </location>
</feature>
<dbReference type="Proteomes" id="UP000177932">
    <property type="component" value="Unassembled WGS sequence"/>
</dbReference>
<reference evidence="3 4" key="1">
    <citation type="journal article" date="2016" name="Nat. Commun.">
        <title>Thousands of microbial genomes shed light on interconnected biogeochemical processes in an aquifer system.</title>
        <authorList>
            <person name="Anantharaman K."/>
            <person name="Brown C.T."/>
            <person name="Hug L.A."/>
            <person name="Sharon I."/>
            <person name="Castelle C.J."/>
            <person name="Probst A.J."/>
            <person name="Thomas B.C."/>
            <person name="Singh A."/>
            <person name="Wilkins M.J."/>
            <person name="Karaoz U."/>
            <person name="Brodie E.L."/>
            <person name="Williams K.H."/>
            <person name="Hubbard S.S."/>
            <person name="Banfield J.F."/>
        </authorList>
    </citation>
    <scope>NUCLEOTIDE SEQUENCE [LARGE SCALE GENOMIC DNA]</scope>
</reference>
<dbReference type="AlphaFoldDB" id="A0A1G2H761"/>
<accession>A0A1G2H761</accession>
<sequence length="176" mass="20353">MENKPQIELNKKERKELRREQRLEEKQKSTQRRAIKRVTKLTLIVAIIAGSIGALVWYLATRTPIPQGEILSQNGLHWHPELTIFVEGEKREISANIGIGAMHNPMHTHDSSGVIHLEFPGVVRKDDLKFSHFFEVWGKDFMEFGSSVKMTVNGEENVELQNYIMKDGDKIELRYE</sequence>
<keyword evidence="2" id="KW-0472">Membrane</keyword>
<dbReference type="EMBL" id="MHOD01000011">
    <property type="protein sequence ID" value="OGZ58313.1"/>
    <property type="molecule type" value="Genomic_DNA"/>
</dbReference>
<organism evidence="3 4">
    <name type="scientific">Candidatus Spechtbacteria bacterium RIFCSPHIGHO2_01_FULL_43_30</name>
    <dbReference type="NCBI Taxonomy" id="1802158"/>
    <lineage>
        <taxon>Bacteria</taxon>
        <taxon>Candidatus Spechtiibacteriota</taxon>
    </lineage>
</organism>
<evidence type="ECO:0000313" key="4">
    <source>
        <dbReference type="Proteomes" id="UP000177932"/>
    </source>
</evidence>
<evidence type="ECO:0000256" key="1">
    <source>
        <dbReference type="SAM" id="MobiDB-lite"/>
    </source>
</evidence>
<evidence type="ECO:0000313" key="3">
    <source>
        <dbReference type="EMBL" id="OGZ58313.1"/>
    </source>
</evidence>
<name>A0A1G2H761_9BACT</name>
<comment type="caution">
    <text evidence="3">The sequence shown here is derived from an EMBL/GenBank/DDBJ whole genome shotgun (WGS) entry which is preliminary data.</text>
</comment>
<keyword evidence="2" id="KW-0812">Transmembrane</keyword>
<gene>
    <name evidence="3" type="ORF">A2827_01050</name>
</gene>
<evidence type="ECO:0000256" key="2">
    <source>
        <dbReference type="SAM" id="Phobius"/>
    </source>
</evidence>
<feature type="transmembrane region" description="Helical" evidence="2">
    <location>
        <begin position="41"/>
        <end position="60"/>
    </location>
</feature>
<protein>
    <submittedName>
        <fullName evidence="3">Uncharacterized protein</fullName>
    </submittedName>
</protein>